<dbReference type="Proteomes" id="UP000190744">
    <property type="component" value="Unassembled WGS sequence"/>
</dbReference>
<dbReference type="PROSITE" id="PS50234">
    <property type="entry name" value="VWFA"/>
    <property type="match status" value="1"/>
</dbReference>
<feature type="region of interest" description="Disordered" evidence="1">
    <location>
        <begin position="1"/>
        <end position="36"/>
    </location>
</feature>
<sequence length="423" mass="46395">MPMFERTIPPPMWSSFPSSRLDSRHRESALPISPDFPISLPRPIPIMGSNHSQPRSRTGSSLINFCRGASFRKKKSSAWDPPTYEESQSHPKVSPTSPRPSTESDSDSRYSFLKDFDTIFLVDDSSSMSGSRWAEAEKAISAIAPICTQHDADGIDIYFLNHRRASTASTTGVYSNITTADDVREIFHSVRPRGSTPVGRRLLQILQPYLHRIQAMQAARTADGYLSDPSLYVKPVNIIAITDGEFTDDAESVIVQVARTLDSAGCGALPWQVGIQFFQIGEDERVRRYLQELDDDLGKWCRDEKVRDIVDTVPWRGRSGEVLNAEGILNPIPPVAVAQAATPPKPPPTKTPGLSKRPGPDAGTRHRAGASPFHPPPLLAVLVALQCVREIEPAVPEESASDSNAEYCVTRPLPLGLEAGPIV</sequence>
<evidence type="ECO:0000313" key="3">
    <source>
        <dbReference type="EMBL" id="OOQ87764.1"/>
    </source>
</evidence>
<feature type="compositionally biased region" description="Polar residues" evidence="1">
    <location>
        <begin position="90"/>
        <end position="103"/>
    </location>
</feature>
<dbReference type="PANTHER" id="PTHR34706:SF1">
    <property type="entry name" value="VWFA DOMAIN-CONTAINING PROTEIN"/>
    <property type="match status" value="1"/>
</dbReference>
<accession>A0A1S9RQF6</accession>
<feature type="region of interest" description="Disordered" evidence="1">
    <location>
        <begin position="41"/>
        <end position="60"/>
    </location>
</feature>
<name>A0A1S9RQF6_PENBI</name>
<reference evidence="4" key="1">
    <citation type="submission" date="2015-09" db="EMBL/GenBank/DDBJ databases">
        <authorList>
            <person name="Fill T.P."/>
            <person name="Baretta J.F."/>
            <person name="de Almeida L.G."/>
            <person name="Rocha M."/>
            <person name="de Souza D.H."/>
            <person name="Malavazi I."/>
            <person name="Cerdeira L.T."/>
            <person name="Hong H."/>
            <person name="Samborskyy M."/>
            <person name="de Vasconcelos A.T."/>
            <person name="Leadlay P."/>
            <person name="Rodrigues-Filho E."/>
        </authorList>
    </citation>
    <scope>NUCLEOTIDE SEQUENCE [LARGE SCALE GENOMIC DNA]</scope>
    <source>
        <strain evidence="4">LaBioMMi 136</strain>
    </source>
</reference>
<evidence type="ECO:0000313" key="4">
    <source>
        <dbReference type="Proteomes" id="UP000190744"/>
    </source>
</evidence>
<feature type="region of interest" description="Disordered" evidence="1">
    <location>
        <begin position="74"/>
        <end position="108"/>
    </location>
</feature>
<dbReference type="InterPro" id="IPR002035">
    <property type="entry name" value="VWF_A"/>
</dbReference>
<dbReference type="AlphaFoldDB" id="A0A1S9RQF6"/>
<feature type="compositionally biased region" description="Polar residues" evidence="1">
    <location>
        <begin position="49"/>
        <end position="60"/>
    </location>
</feature>
<protein>
    <recommendedName>
        <fullName evidence="2">VWFA domain-containing protein</fullName>
    </recommendedName>
</protein>
<feature type="region of interest" description="Disordered" evidence="1">
    <location>
        <begin position="338"/>
        <end position="373"/>
    </location>
</feature>
<evidence type="ECO:0000256" key="1">
    <source>
        <dbReference type="SAM" id="MobiDB-lite"/>
    </source>
</evidence>
<feature type="domain" description="VWFA" evidence="2">
    <location>
        <begin position="117"/>
        <end position="294"/>
    </location>
</feature>
<proteinExistence type="predicted"/>
<dbReference type="Gene3D" id="3.40.50.410">
    <property type="entry name" value="von Willebrand factor, type A domain"/>
    <property type="match status" value="1"/>
</dbReference>
<dbReference type="PANTHER" id="PTHR34706">
    <property type="entry name" value="SLR1338 PROTEIN"/>
    <property type="match status" value="1"/>
</dbReference>
<comment type="caution">
    <text evidence="3">The sequence shown here is derived from an EMBL/GenBank/DDBJ whole genome shotgun (WGS) entry which is preliminary data.</text>
</comment>
<dbReference type="SUPFAM" id="SSF53300">
    <property type="entry name" value="vWA-like"/>
    <property type="match status" value="1"/>
</dbReference>
<dbReference type="SMART" id="SM00327">
    <property type="entry name" value="VWA"/>
    <property type="match status" value="1"/>
</dbReference>
<organism evidence="3 4">
    <name type="scientific">Penicillium brasilianum</name>
    <dbReference type="NCBI Taxonomy" id="104259"/>
    <lineage>
        <taxon>Eukaryota</taxon>
        <taxon>Fungi</taxon>
        <taxon>Dikarya</taxon>
        <taxon>Ascomycota</taxon>
        <taxon>Pezizomycotina</taxon>
        <taxon>Eurotiomycetes</taxon>
        <taxon>Eurotiomycetidae</taxon>
        <taxon>Eurotiales</taxon>
        <taxon>Aspergillaceae</taxon>
        <taxon>Penicillium</taxon>
    </lineage>
</organism>
<dbReference type="EMBL" id="LJBN01000123">
    <property type="protein sequence ID" value="OOQ87764.1"/>
    <property type="molecule type" value="Genomic_DNA"/>
</dbReference>
<dbReference type="InterPro" id="IPR036465">
    <property type="entry name" value="vWFA_dom_sf"/>
</dbReference>
<gene>
    <name evidence="3" type="ORF">PEBR_16429</name>
</gene>
<evidence type="ECO:0000259" key="2">
    <source>
        <dbReference type="PROSITE" id="PS50234"/>
    </source>
</evidence>